<sequence length="73" mass="7535">MGESLNKQELNRLAQIGSKDVSEQVDPKSIATTIAASILYCTSPIVGTITLVTSVSVEASLLFSCSGNSAQCG</sequence>
<keyword evidence="2" id="KW-1185">Reference proteome</keyword>
<name>A0ABR8Q870_9CLOT</name>
<gene>
    <name evidence="1" type="ORF">H9660_15965</name>
</gene>
<organism evidence="1 2">
    <name type="scientific">Clostridium gallinarum</name>
    <dbReference type="NCBI Taxonomy" id="2762246"/>
    <lineage>
        <taxon>Bacteria</taxon>
        <taxon>Bacillati</taxon>
        <taxon>Bacillota</taxon>
        <taxon>Clostridia</taxon>
        <taxon>Eubacteriales</taxon>
        <taxon>Clostridiaceae</taxon>
        <taxon>Clostridium</taxon>
    </lineage>
</organism>
<proteinExistence type="predicted"/>
<dbReference type="EMBL" id="JACSQZ010000113">
    <property type="protein sequence ID" value="MBD7916625.1"/>
    <property type="molecule type" value="Genomic_DNA"/>
</dbReference>
<protein>
    <submittedName>
        <fullName evidence="1">Uncharacterized protein</fullName>
    </submittedName>
</protein>
<reference evidence="1 2" key="1">
    <citation type="submission" date="2020-08" db="EMBL/GenBank/DDBJ databases">
        <title>A Genomic Blueprint of the Chicken Gut Microbiome.</title>
        <authorList>
            <person name="Gilroy R."/>
            <person name="Ravi A."/>
            <person name="Getino M."/>
            <person name="Pursley I."/>
            <person name="Horton D.L."/>
            <person name="Alikhan N.-F."/>
            <person name="Baker D."/>
            <person name="Gharbi K."/>
            <person name="Hall N."/>
            <person name="Watson M."/>
            <person name="Adriaenssens E.M."/>
            <person name="Foster-Nyarko E."/>
            <person name="Jarju S."/>
            <person name="Secka A."/>
            <person name="Antonio M."/>
            <person name="Oren A."/>
            <person name="Chaudhuri R."/>
            <person name="La Ragione R.M."/>
            <person name="Hildebrand F."/>
            <person name="Pallen M.J."/>
        </authorList>
    </citation>
    <scope>NUCLEOTIDE SEQUENCE [LARGE SCALE GENOMIC DNA]</scope>
    <source>
        <strain evidence="1 2">Sa3CUN1</strain>
    </source>
</reference>
<dbReference type="RefSeq" id="WP_191751361.1">
    <property type="nucleotide sequence ID" value="NZ_JACSQZ010000113.1"/>
</dbReference>
<dbReference type="Proteomes" id="UP000640335">
    <property type="component" value="Unassembled WGS sequence"/>
</dbReference>
<accession>A0ABR8Q870</accession>
<evidence type="ECO:0000313" key="1">
    <source>
        <dbReference type="EMBL" id="MBD7916625.1"/>
    </source>
</evidence>
<comment type="caution">
    <text evidence="1">The sequence shown here is derived from an EMBL/GenBank/DDBJ whole genome shotgun (WGS) entry which is preliminary data.</text>
</comment>
<evidence type="ECO:0000313" key="2">
    <source>
        <dbReference type="Proteomes" id="UP000640335"/>
    </source>
</evidence>